<dbReference type="AlphaFoldDB" id="A0A9D1E1Z7"/>
<dbReference type="EMBL" id="DVHI01000093">
    <property type="protein sequence ID" value="HIR63344.1"/>
    <property type="molecule type" value="Genomic_DNA"/>
</dbReference>
<reference evidence="1" key="1">
    <citation type="submission" date="2020-10" db="EMBL/GenBank/DDBJ databases">
        <authorList>
            <person name="Gilroy R."/>
        </authorList>
    </citation>
    <scope>NUCLEOTIDE SEQUENCE</scope>
    <source>
        <strain evidence="1">ChiHjej13B12-12457</strain>
    </source>
</reference>
<proteinExistence type="predicted"/>
<evidence type="ECO:0000313" key="2">
    <source>
        <dbReference type="Proteomes" id="UP000886744"/>
    </source>
</evidence>
<organism evidence="1 2">
    <name type="scientific">Candidatus Coprenecus avistercoris</name>
    <dbReference type="NCBI Taxonomy" id="2840730"/>
    <lineage>
        <taxon>Bacteria</taxon>
        <taxon>Pseudomonadati</taxon>
        <taxon>Bacteroidota</taxon>
        <taxon>Bacteroidia</taxon>
        <taxon>Bacteroidales</taxon>
        <taxon>Rikenellaceae</taxon>
        <taxon>Rikenellaceae incertae sedis</taxon>
        <taxon>Candidatus Coprenecus</taxon>
    </lineage>
</organism>
<evidence type="ECO:0000313" key="1">
    <source>
        <dbReference type="EMBL" id="HIR63344.1"/>
    </source>
</evidence>
<gene>
    <name evidence="1" type="ORF">IAC94_07485</name>
</gene>
<protein>
    <submittedName>
        <fullName evidence="1">Uncharacterized protein</fullName>
    </submittedName>
</protein>
<reference evidence="1" key="2">
    <citation type="journal article" date="2021" name="PeerJ">
        <title>Extensive microbial diversity within the chicken gut microbiome revealed by metagenomics and culture.</title>
        <authorList>
            <person name="Gilroy R."/>
            <person name="Ravi A."/>
            <person name="Getino M."/>
            <person name="Pursley I."/>
            <person name="Horton D.L."/>
            <person name="Alikhan N.F."/>
            <person name="Baker D."/>
            <person name="Gharbi K."/>
            <person name="Hall N."/>
            <person name="Watson M."/>
            <person name="Adriaenssens E.M."/>
            <person name="Foster-Nyarko E."/>
            <person name="Jarju S."/>
            <person name="Secka A."/>
            <person name="Antonio M."/>
            <person name="Oren A."/>
            <person name="Chaudhuri R.R."/>
            <person name="La Ragione R."/>
            <person name="Hildebrand F."/>
            <person name="Pallen M.J."/>
        </authorList>
    </citation>
    <scope>NUCLEOTIDE SEQUENCE</scope>
    <source>
        <strain evidence="1">ChiHjej13B12-12457</strain>
    </source>
</reference>
<accession>A0A9D1E1Z7</accession>
<name>A0A9D1E1Z7_9BACT</name>
<comment type="caution">
    <text evidence="1">The sequence shown here is derived from an EMBL/GenBank/DDBJ whole genome shotgun (WGS) entry which is preliminary data.</text>
</comment>
<sequence length="462" mass="48950">MAAPASAYNTLDMTFLSVAHKVAKLTGKHNTLANAKNNFHLDKVIAQRDKSTGALLGFVGVVRANGANAAWRSAARLSRSQFTDKGDGTDYLLLLDAGLNIQGHAGSPTIRYAFCNYFSITWPIYGAPYEGCTYALKMSQTSGGTPQFSSSGSVGQDASTTGRMESRGGIAYWDSARTIYLRAEVTNADGTRTATSSVAMLPPLNPLPFAPASSYGETALRNDPDMVTIAVDAAFEDYIYNLVDGYSAPSVPQAPAAGYNVNALYLGEGELGSSISDANLVNYYNSVKNGGSSWAKPANGYYINVTGRRIGTQQVYYGIYVSGGKITQVFRARTPQTQLPTITLVISITKVSTNRYQVSFSLTASTTPSERVTVTITELQLRKTQTGAVQTGQFQNVNGSVFNGRTLSIGGSGIQPVATPAILITSLATPFWVTATATCDSGSYRFVNSGGNTDEGGGEIIP</sequence>
<dbReference type="Proteomes" id="UP000886744">
    <property type="component" value="Unassembled WGS sequence"/>
</dbReference>